<comment type="domain">
    <text evidence="3">The nitrogen atoms of the two glycine residues in the GGXR motif define the oxyanion hole, and stabilize the oxyanion that forms during the nucleophilic attack by the catalytic serine during substrate cleavage.</text>
</comment>
<dbReference type="GO" id="GO:0055088">
    <property type="term" value="P:lipid homeostasis"/>
    <property type="evidence" value="ECO:0007669"/>
    <property type="project" value="TreeGrafter"/>
</dbReference>
<keyword evidence="5" id="KW-0472">Membrane</keyword>
<feature type="compositionally biased region" description="Polar residues" evidence="4">
    <location>
        <begin position="14"/>
        <end position="24"/>
    </location>
</feature>
<comment type="similarity">
    <text evidence="3">Belongs to the patatin family.</text>
</comment>
<dbReference type="GO" id="GO:0016020">
    <property type="term" value="C:membrane"/>
    <property type="evidence" value="ECO:0007669"/>
    <property type="project" value="TreeGrafter"/>
</dbReference>
<feature type="short sequence motif" description="DGA/G" evidence="2">
    <location>
        <begin position="277"/>
        <end position="279"/>
    </location>
</feature>
<feature type="transmembrane region" description="Helical" evidence="5">
    <location>
        <begin position="75"/>
        <end position="96"/>
    </location>
</feature>
<dbReference type="GO" id="GO:0019433">
    <property type="term" value="P:triglyceride catabolic process"/>
    <property type="evidence" value="ECO:0007669"/>
    <property type="project" value="TreeGrafter"/>
</dbReference>
<protein>
    <recommendedName>
        <fullName evidence="3">Patatin</fullName>
        <ecNumber evidence="3">3.1.1.-</ecNumber>
    </recommendedName>
</protein>
<dbReference type="SUPFAM" id="SSF52151">
    <property type="entry name" value="FabD/lysophospholipase-like"/>
    <property type="match status" value="1"/>
</dbReference>
<dbReference type="PANTHER" id="PTHR12406">
    <property type="entry name" value="CALCIUM-INDEPENDENT PHOSPHOLIPASE A2 IPLA2 -RELATED"/>
    <property type="match status" value="1"/>
</dbReference>
<comment type="function">
    <text evidence="3">Lipolytic acyl hydrolase (LAH).</text>
</comment>
<keyword evidence="2 3" id="KW-0442">Lipid degradation</keyword>
<dbReference type="PANTHER" id="PTHR12406:SF7">
    <property type="entry name" value="PATATIN-LIKE PHOSPHOLIPASE DOMAIN-CONTAINING PROTEIN 4"/>
    <property type="match status" value="1"/>
</dbReference>
<dbReference type="InterPro" id="IPR002641">
    <property type="entry name" value="PNPLA_dom"/>
</dbReference>
<keyword evidence="2 3" id="KW-0378">Hydrolase</keyword>
<dbReference type="EMBL" id="FNXT01001186">
    <property type="protein sequence ID" value="SZX73237.1"/>
    <property type="molecule type" value="Genomic_DNA"/>
</dbReference>
<feature type="region of interest" description="Disordered" evidence="4">
    <location>
        <begin position="13"/>
        <end position="57"/>
    </location>
</feature>
<feature type="active site" description="Proton acceptor" evidence="2">
    <location>
        <position position="277"/>
    </location>
</feature>
<feature type="region of interest" description="Disordered" evidence="4">
    <location>
        <begin position="381"/>
        <end position="413"/>
    </location>
</feature>
<comment type="caution">
    <text evidence="2">Lacks conserved residue(s) required for the propagation of feature annotation.</text>
</comment>
<feature type="compositionally biased region" description="Low complexity" evidence="4">
    <location>
        <begin position="554"/>
        <end position="566"/>
    </location>
</feature>
<evidence type="ECO:0000313" key="8">
    <source>
        <dbReference type="Proteomes" id="UP000256970"/>
    </source>
</evidence>
<evidence type="ECO:0000259" key="6">
    <source>
        <dbReference type="PROSITE" id="PS51635"/>
    </source>
</evidence>
<dbReference type="Proteomes" id="UP000256970">
    <property type="component" value="Unassembled WGS sequence"/>
</dbReference>
<evidence type="ECO:0000256" key="2">
    <source>
        <dbReference type="PROSITE-ProRule" id="PRU01161"/>
    </source>
</evidence>
<keyword evidence="5" id="KW-0812">Transmembrane</keyword>
<keyword evidence="8" id="KW-1185">Reference proteome</keyword>
<dbReference type="GO" id="GO:0005811">
    <property type="term" value="C:lipid droplet"/>
    <property type="evidence" value="ECO:0007669"/>
    <property type="project" value="TreeGrafter"/>
</dbReference>
<proteinExistence type="inferred from homology"/>
<feature type="active site" description="Nucleophile" evidence="2">
    <location>
        <position position="118"/>
    </location>
</feature>
<feature type="region of interest" description="Disordered" evidence="4">
    <location>
        <begin position="437"/>
        <end position="465"/>
    </location>
</feature>
<evidence type="ECO:0000256" key="1">
    <source>
        <dbReference type="ARBA" id="ARBA00023098"/>
    </source>
</evidence>
<reference evidence="7 8" key="1">
    <citation type="submission" date="2016-10" db="EMBL/GenBank/DDBJ databases">
        <authorList>
            <person name="Cai Z."/>
        </authorList>
    </citation>
    <scope>NUCLEOTIDE SEQUENCE [LARGE SCALE GENOMIC DNA]</scope>
</reference>
<dbReference type="InterPro" id="IPR016035">
    <property type="entry name" value="Acyl_Trfase/lysoPLipase"/>
</dbReference>
<dbReference type="Gene3D" id="3.40.1090.10">
    <property type="entry name" value="Cytosolic phospholipase A2 catalytic domain"/>
    <property type="match status" value="1"/>
</dbReference>
<name>A0A383W6G1_TETOB</name>
<dbReference type="AlphaFoldDB" id="A0A383W6G1"/>
<dbReference type="EC" id="3.1.1.-" evidence="3"/>
<gene>
    <name evidence="7" type="ORF">BQ4739_LOCUS13345</name>
</gene>
<accession>A0A383W6G1</accession>
<dbReference type="GO" id="GO:0004806">
    <property type="term" value="F:triacylglycerol lipase activity"/>
    <property type="evidence" value="ECO:0007669"/>
    <property type="project" value="TreeGrafter"/>
</dbReference>
<evidence type="ECO:0000256" key="4">
    <source>
        <dbReference type="SAM" id="MobiDB-lite"/>
    </source>
</evidence>
<keyword evidence="5" id="KW-1133">Transmembrane helix</keyword>
<dbReference type="PROSITE" id="PS51635">
    <property type="entry name" value="PNPLA"/>
    <property type="match status" value="1"/>
</dbReference>
<evidence type="ECO:0000313" key="7">
    <source>
        <dbReference type="EMBL" id="SZX73237.1"/>
    </source>
</evidence>
<feature type="domain" description="PNPLA" evidence="6">
    <location>
        <begin position="83"/>
        <end position="290"/>
    </location>
</feature>
<feature type="short sequence motif" description="GXSXG" evidence="2">
    <location>
        <begin position="116"/>
        <end position="120"/>
    </location>
</feature>
<evidence type="ECO:0000256" key="5">
    <source>
        <dbReference type="SAM" id="Phobius"/>
    </source>
</evidence>
<dbReference type="InterPro" id="IPR033562">
    <property type="entry name" value="PLPL"/>
</dbReference>
<dbReference type="GO" id="GO:0005737">
    <property type="term" value="C:cytoplasm"/>
    <property type="evidence" value="ECO:0007669"/>
    <property type="project" value="TreeGrafter"/>
</dbReference>
<evidence type="ECO:0000256" key="3">
    <source>
        <dbReference type="RuleBase" id="RU361262"/>
    </source>
</evidence>
<feature type="region of interest" description="Disordered" evidence="4">
    <location>
        <begin position="544"/>
        <end position="566"/>
    </location>
</feature>
<dbReference type="Pfam" id="PF01734">
    <property type="entry name" value="Patatin"/>
    <property type="match status" value="1"/>
</dbReference>
<feature type="compositionally biased region" description="Basic and acidic residues" evidence="4">
    <location>
        <begin position="451"/>
        <end position="464"/>
    </location>
</feature>
<dbReference type="CDD" id="cd07224">
    <property type="entry name" value="Pat_like"/>
    <property type="match status" value="1"/>
</dbReference>
<sequence>MLPDDFDAMLINRRSLSSVRQTPRSHPLPSDSSSSSPASSMDASDAGSSSESSSGLSGMTIDDIKAHKRAAVQQAYLNGTLGFGFSAGGLVFPYYVGLVSSLVQKGVMTRPTQLAGSSAGSLIAASFNAGLDMETVEKSLIEFGEDCLKNGTRYRLGPLLRWARCCVSSCSSTCSQTRMSCAAELTAAAAAAAAAAHRLGPLLREFLQQYLPPDAHELCSGNTHVAVTRLLPYWQTRMISDFSSRDDLIAALLTSCHIPWYFDGRWMTKFRGHYCVDGGVMAFIPSVPGAEYTVKVMCFPSSHLAKLKASTRSSRRLKRLHDLLDIDITLDTYENWPYDLQQILKWALVASAQETSSLLIEKGKRDAALWFDDMQLQPLVQQKQQQQQQEQAGQGVSVSWSSSGAAGMGEIGGSDDAERAAAAAAAAAVPAAAAAAAGPEETMPDAAAADWSDHKSNRKRREEADTVLQEAAGLGSTPAMGNAASVEQVAEAAGVDDRVAAHAADAAKIAEPPLKKQHRIQQQAGAAAATAVAAGKEVAGKLQRAVVGGDGGEDSSSSGSDKNNRV</sequence>
<feature type="compositionally biased region" description="Low complexity" evidence="4">
    <location>
        <begin position="381"/>
        <end position="405"/>
    </location>
</feature>
<keyword evidence="1 2" id="KW-0443">Lipid metabolism</keyword>
<feature type="compositionally biased region" description="Low complexity" evidence="4">
    <location>
        <begin position="25"/>
        <end position="57"/>
    </location>
</feature>
<organism evidence="7 8">
    <name type="scientific">Tetradesmus obliquus</name>
    <name type="common">Green alga</name>
    <name type="synonym">Acutodesmus obliquus</name>
    <dbReference type="NCBI Taxonomy" id="3088"/>
    <lineage>
        <taxon>Eukaryota</taxon>
        <taxon>Viridiplantae</taxon>
        <taxon>Chlorophyta</taxon>
        <taxon>core chlorophytes</taxon>
        <taxon>Chlorophyceae</taxon>
        <taxon>CS clade</taxon>
        <taxon>Sphaeropleales</taxon>
        <taxon>Scenedesmaceae</taxon>
        <taxon>Tetradesmus</taxon>
    </lineage>
</organism>